<dbReference type="RefSeq" id="WP_055026351.1">
    <property type="nucleotide sequence ID" value="NZ_CP020472.1"/>
</dbReference>
<keyword evidence="2" id="KW-1185">Reference proteome</keyword>
<protein>
    <recommendedName>
        <fullName evidence="3">DUF2884 family protein</fullName>
    </recommendedName>
</protein>
<gene>
    <name evidence="1" type="ORF">SJ2017_1311</name>
</gene>
<proteinExistence type="predicted"/>
<evidence type="ECO:0000313" key="1">
    <source>
        <dbReference type="EMBL" id="ARD21635.1"/>
    </source>
</evidence>
<organism evidence="1 2">
    <name type="scientific">Shewanella japonica</name>
    <dbReference type="NCBI Taxonomy" id="93973"/>
    <lineage>
        <taxon>Bacteria</taxon>
        <taxon>Pseudomonadati</taxon>
        <taxon>Pseudomonadota</taxon>
        <taxon>Gammaproteobacteria</taxon>
        <taxon>Alteromonadales</taxon>
        <taxon>Shewanellaceae</taxon>
        <taxon>Shewanella</taxon>
    </lineage>
</organism>
<evidence type="ECO:0000313" key="2">
    <source>
        <dbReference type="Proteomes" id="UP000191820"/>
    </source>
</evidence>
<dbReference type="InterPro" id="IPR021307">
    <property type="entry name" value="DUF2884"/>
</dbReference>
<name>A0ABM6JHB9_9GAMM</name>
<dbReference type="EMBL" id="CP020472">
    <property type="protein sequence ID" value="ARD21635.1"/>
    <property type="molecule type" value="Genomic_DNA"/>
</dbReference>
<sequence>MKTLNYTNTGLLKGIALSGLIFTAGAFNPAMAKLSIEDQQCNVTLNYDVTVEPKKLLVSEKGQELYRVEMGELFVEGNKIKLNAKQQNLVSDYSEGLSKQVPEIIDLVNEVVVLATDAVSLALTPIFGDATGAKLDEMLAGIQSRLDEAAYQQGDKFYLGATESSIEQAFNEDFEKEMEAMIENSMGSFMMALGAEMMSSEGGSFEEKMDSFGKKMEKMGEDIELQVAEQSEAIEAKAEKICEDFEELMIIEGEMRQSIPQLSDYQLATLDHELYE</sequence>
<reference evidence="1 2" key="1">
    <citation type="submission" date="2017-03" db="EMBL/GenBank/DDBJ databases">
        <title>Genome sequencing of Shewanella japonica KCTC 22435.</title>
        <authorList>
            <person name="Kim K.M."/>
        </authorList>
    </citation>
    <scope>NUCLEOTIDE SEQUENCE [LARGE SCALE GENOMIC DNA]</scope>
    <source>
        <strain evidence="1 2">KCTC 22435</strain>
    </source>
</reference>
<accession>A0ABM6JHB9</accession>
<dbReference type="Proteomes" id="UP000191820">
    <property type="component" value="Chromosome"/>
</dbReference>
<evidence type="ECO:0008006" key="3">
    <source>
        <dbReference type="Google" id="ProtNLM"/>
    </source>
</evidence>
<dbReference type="Pfam" id="PF11101">
    <property type="entry name" value="DUF2884"/>
    <property type="match status" value="1"/>
</dbReference>